<dbReference type="Pfam" id="PF16121">
    <property type="entry name" value="40S_S4_C"/>
    <property type="match status" value="1"/>
</dbReference>
<dbReference type="Pfam" id="PF00900">
    <property type="entry name" value="Ribosomal_S4e"/>
    <property type="match status" value="1"/>
</dbReference>
<evidence type="ECO:0000259" key="8">
    <source>
        <dbReference type="Pfam" id="PF00900"/>
    </source>
</evidence>
<comment type="caution">
    <text evidence="12">The sequence shown here is derived from an EMBL/GenBank/DDBJ whole genome shotgun (WGS) entry which is preliminary data.</text>
</comment>
<keyword evidence="2 6" id="KW-0699">rRNA-binding</keyword>
<dbReference type="Gene3D" id="2.40.50.740">
    <property type="match status" value="1"/>
</dbReference>
<evidence type="ECO:0000256" key="2">
    <source>
        <dbReference type="ARBA" id="ARBA00022730"/>
    </source>
</evidence>
<keyword evidence="3 6" id="KW-0694">RNA-binding</keyword>
<comment type="similarity">
    <text evidence="1">Belongs to the eukaryotic ribosomal protein eS4 family.</text>
</comment>
<dbReference type="FunFam" id="2.40.50.740:FF:000001">
    <property type="entry name" value="40S ribosomal protein S4"/>
    <property type="match status" value="1"/>
</dbReference>
<dbReference type="Pfam" id="PF00467">
    <property type="entry name" value="KOW"/>
    <property type="match status" value="1"/>
</dbReference>
<sequence>MTRGPKKHMKRVAAPSNWMLDKLTGVYAPRPSSGPHKLRECIPLAILLRNRLKFALTYTEAKYIVMQRLIKVDGKVRTDICFPLGLMDIVSIDRVGKNIRIMYDTKGRFVPVQIDAKEAGFKLCKVNKVTLGAKGIPTATTNDARTLRYIHPDVKANDTVKIDLATGKYVCYVGFSVMNNDLNGNLSYNIEYGEECRLFLYLGRPGEAFLTLGSRTDILSVLDFVKCEVGNMCMVTGGRSQGRVGTITHFERKMGSQCIVTVRDQKGATFATLMKNIFVIGEDKPLITLPKDKGIRLSNVEDRNLRMKKHKN</sequence>
<dbReference type="PROSITE" id="PS00528">
    <property type="entry name" value="RIBOSOMAL_S4E"/>
    <property type="match status" value="1"/>
</dbReference>
<evidence type="ECO:0000256" key="6">
    <source>
        <dbReference type="PROSITE-ProRule" id="PRU00182"/>
    </source>
</evidence>
<dbReference type="CDD" id="cd06087">
    <property type="entry name" value="KOW_RPS4"/>
    <property type="match status" value="1"/>
</dbReference>
<dbReference type="Gene3D" id="2.30.30.30">
    <property type="match status" value="1"/>
</dbReference>
<feature type="domain" description="Small ribosomal subunit protein eS4 N-terminal" evidence="10">
    <location>
        <begin position="3"/>
        <end position="39"/>
    </location>
</feature>
<evidence type="ECO:0000313" key="12">
    <source>
        <dbReference type="EMBL" id="KAJ1613740.1"/>
    </source>
</evidence>
<feature type="domain" description="KOW" evidence="7">
    <location>
        <begin position="229"/>
        <end position="262"/>
    </location>
</feature>
<dbReference type="InterPro" id="IPR038237">
    <property type="entry name" value="Ribosomal_eS4_central_sf"/>
</dbReference>
<dbReference type="Pfam" id="PF08071">
    <property type="entry name" value="RS4NT"/>
    <property type="match status" value="1"/>
</dbReference>
<dbReference type="Gene3D" id="3.10.290.10">
    <property type="entry name" value="RNA-binding S4 domain"/>
    <property type="match status" value="1"/>
</dbReference>
<evidence type="ECO:0000259" key="10">
    <source>
        <dbReference type="Pfam" id="PF08071"/>
    </source>
</evidence>
<dbReference type="CDD" id="cd00165">
    <property type="entry name" value="S4"/>
    <property type="match status" value="1"/>
</dbReference>
<dbReference type="PANTHER" id="PTHR11581:SF0">
    <property type="entry name" value="SMALL RIBOSOMAL SUBUNIT PROTEIN ES4"/>
    <property type="match status" value="1"/>
</dbReference>
<dbReference type="InterPro" id="IPR002942">
    <property type="entry name" value="S4_RNA-bd"/>
</dbReference>
<name>A0A9D5DQC4_9CRYT</name>
<evidence type="ECO:0000256" key="1">
    <source>
        <dbReference type="ARBA" id="ARBA00007500"/>
    </source>
</evidence>
<evidence type="ECO:0000256" key="4">
    <source>
        <dbReference type="ARBA" id="ARBA00022980"/>
    </source>
</evidence>
<dbReference type="AlphaFoldDB" id="A0A9D5DQC4"/>
<keyword evidence="5" id="KW-0687">Ribonucleoprotein</keyword>
<proteinExistence type="inferred from homology"/>
<dbReference type="Pfam" id="PF01479">
    <property type="entry name" value="S4"/>
    <property type="match status" value="1"/>
</dbReference>
<reference evidence="12" key="1">
    <citation type="submission" date="2022-10" db="EMBL/GenBank/DDBJ databases">
        <title>Adaptive evolution leads to modifications in subtelomeric GC content in a zoonotic Cryptosporidium species.</title>
        <authorList>
            <person name="Li J."/>
            <person name="Feng Y."/>
            <person name="Xiao L."/>
        </authorList>
    </citation>
    <scope>NUCLEOTIDE SEQUENCE</scope>
    <source>
        <strain evidence="12">33844</strain>
    </source>
</reference>
<dbReference type="InterPro" id="IPR013845">
    <property type="entry name" value="Ribosomal_eS4_central_region"/>
</dbReference>
<dbReference type="HAMAP" id="MF_00485">
    <property type="entry name" value="Ribosomal_eS4"/>
    <property type="match status" value="1"/>
</dbReference>
<dbReference type="GO" id="GO:0019843">
    <property type="term" value="F:rRNA binding"/>
    <property type="evidence" value="ECO:0007669"/>
    <property type="project" value="UniProtKB-KW"/>
</dbReference>
<dbReference type="EMBL" id="JAPCXC010000001">
    <property type="protein sequence ID" value="KAJ1613740.1"/>
    <property type="molecule type" value="Genomic_DNA"/>
</dbReference>
<protein>
    <submittedName>
        <fullName evidence="12">Ribosomal protein S4</fullName>
    </submittedName>
</protein>
<dbReference type="Proteomes" id="UP001067231">
    <property type="component" value="Unassembled WGS sequence"/>
</dbReference>
<organism evidence="12">
    <name type="scientific">Cryptosporidium canis</name>
    <dbReference type="NCBI Taxonomy" id="195482"/>
    <lineage>
        <taxon>Eukaryota</taxon>
        <taxon>Sar</taxon>
        <taxon>Alveolata</taxon>
        <taxon>Apicomplexa</taxon>
        <taxon>Conoidasida</taxon>
        <taxon>Coccidia</taxon>
        <taxon>Eucoccidiorida</taxon>
        <taxon>Eimeriorina</taxon>
        <taxon>Cryptosporidiidae</taxon>
        <taxon>Cryptosporidium</taxon>
    </lineage>
</organism>
<dbReference type="GO" id="GO:0006412">
    <property type="term" value="P:translation"/>
    <property type="evidence" value="ECO:0007669"/>
    <property type="project" value="InterPro"/>
</dbReference>
<dbReference type="InterPro" id="IPR013843">
    <property type="entry name" value="Ribosomal_eS4_N"/>
</dbReference>
<dbReference type="InterPro" id="IPR032277">
    <property type="entry name" value="Ribosomal_eS4_C"/>
</dbReference>
<feature type="domain" description="Small ribosomal subunit protein eS4 central region" evidence="8">
    <location>
        <begin position="96"/>
        <end position="168"/>
    </location>
</feature>
<accession>A0A9D5DQC4</accession>
<dbReference type="InterPro" id="IPR036986">
    <property type="entry name" value="S4_RNA-bd_sf"/>
</dbReference>
<feature type="domain" description="Small ribosomal subunit protein eS4 C-terminal" evidence="11">
    <location>
        <begin position="264"/>
        <end position="309"/>
    </location>
</feature>
<evidence type="ECO:0000256" key="3">
    <source>
        <dbReference type="ARBA" id="ARBA00022884"/>
    </source>
</evidence>
<dbReference type="FunFam" id="3.10.290.10:FF:000051">
    <property type="entry name" value="40S ribosomal protein S4, X isoform"/>
    <property type="match status" value="1"/>
</dbReference>
<dbReference type="GO" id="GO:0022627">
    <property type="term" value="C:cytosolic small ribosomal subunit"/>
    <property type="evidence" value="ECO:0007669"/>
    <property type="project" value="TreeGrafter"/>
</dbReference>
<evidence type="ECO:0000259" key="7">
    <source>
        <dbReference type="Pfam" id="PF00467"/>
    </source>
</evidence>
<feature type="domain" description="RNA-binding S4" evidence="9">
    <location>
        <begin position="44"/>
        <end position="90"/>
    </location>
</feature>
<keyword evidence="4 12" id="KW-0689">Ribosomal protein</keyword>
<evidence type="ECO:0000259" key="9">
    <source>
        <dbReference type="Pfam" id="PF01479"/>
    </source>
</evidence>
<dbReference type="InterPro" id="IPR018199">
    <property type="entry name" value="Ribosomal_eS4_N_CS"/>
</dbReference>
<evidence type="ECO:0000256" key="5">
    <source>
        <dbReference type="ARBA" id="ARBA00023274"/>
    </source>
</evidence>
<dbReference type="OrthoDB" id="1109245at2759"/>
<dbReference type="InterPro" id="IPR014722">
    <property type="entry name" value="Rib_uL2_dom2"/>
</dbReference>
<dbReference type="InterPro" id="IPR041982">
    <property type="entry name" value="Ribosomal_eS4_KOW"/>
</dbReference>
<evidence type="ECO:0000259" key="11">
    <source>
        <dbReference type="Pfam" id="PF16121"/>
    </source>
</evidence>
<gene>
    <name evidence="12" type="ORF">OJ253_110</name>
</gene>
<dbReference type="GO" id="GO:0003735">
    <property type="term" value="F:structural constituent of ribosome"/>
    <property type="evidence" value="ECO:0007669"/>
    <property type="project" value="InterPro"/>
</dbReference>
<dbReference type="InterPro" id="IPR005824">
    <property type="entry name" value="KOW"/>
</dbReference>
<dbReference type="SUPFAM" id="SSF55174">
    <property type="entry name" value="Alpha-L RNA-binding motif"/>
    <property type="match status" value="1"/>
</dbReference>
<dbReference type="PROSITE" id="PS50889">
    <property type="entry name" value="S4"/>
    <property type="match status" value="1"/>
</dbReference>
<dbReference type="InterPro" id="IPR000876">
    <property type="entry name" value="Ribosomal_eS4"/>
</dbReference>
<dbReference type="PANTHER" id="PTHR11581">
    <property type="entry name" value="30S/40S RIBOSOMAL PROTEIN S4"/>
    <property type="match status" value="1"/>
</dbReference>